<gene>
    <name evidence="2" type="ORF">AOE01nite_25880</name>
</gene>
<proteinExistence type="predicted"/>
<dbReference type="InterPro" id="IPR031165">
    <property type="entry name" value="GNAT_YJDJ"/>
</dbReference>
<dbReference type="Pfam" id="PF14542">
    <property type="entry name" value="Acetyltransf_CG"/>
    <property type="match status" value="1"/>
</dbReference>
<accession>A0A511XN42</accession>
<keyword evidence="3" id="KW-1185">Reference proteome</keyword>
<feature type="domain" description="N-acetyltransferase" evidence="1">
    <location>
        <begin position="9"/>
        <end position="95"/>
    </location>
</feature>
<evidence type="ECO:0000313" key="3">
    <source>
        <dbReference type="Proteomes" id="UP000321746"/>
    </source>
</evidence>
<dbReference type="RefSeq" id="WP_146890724.1">
    <property type="nucleotide sequence ID" value="NZ_BJYG01000040.1"/>
</dbReference>
<dbReference type="Proteomes" id="UP000321746">
    <property type="component" value="Unassembled WGS sequence"/>
</dbReference>
<dbReference type="AlphaFoldDB" id="A0A511XN42"/>
<dbReference type="PANTHER" id="PTHR31435:SF10">
    <property type="entry name" value="BSR4717 PROTEIN"/>
    <property type="match status" value="1"/>
</dbReference>
<evidence type="ECO:0000313" key="2">
    <source>
        <dbReference type="EMBL" id="GEN64364.1"/>
    </source>
</evidence>
<organism evidence="2 3">
    <name type="scientific">Acetobacter oeni</name>
    <dbReference type="NCBI Taxonomy" id="304077"/>
    <lineage>
        <taxon>Bacteria</taxon>
        <taxon>Pseudomonadati</taxon>
        <taxon>Pseudomonadota</taxon>
        <taxon>Alphaproteobacteria</taxon>
        <taxon>Acetobacterales</taxon>
        <taxon>Acetobacteraceae</taxon>
        <taxon>Acetobacter</taxon>
    </lineage>
</organism>
<dbReference type="OrthoDB" id="9800945at2"/>
<dbReference type="PROSITE" id="PS51729">
    <property type="entry name" value="GNAT_YJDJ"/>
    <property type="match status" value="1"/>
</dbReference>
<comment type="caution">
    <text evidence="2">The sequence shown here is derived from an EMBL/GenBank/DDBJ whole genome shotgun (WGS) entry which is preliminary data.</text>
</comment>
<dbReference type="InterPro" id="IPR045057">
    <property type="entry name" value="Gcn5-rel_NAT"/>
</dbReference>
<dbReference type="PANTHER" id="PTHR31435">
    <property type="entry name" value="PROTEIN NATD1"/>
    <property type="match status" value="1"/>
</dbReference>
<dbReference type="Gene3D" id="3.40.630.30">
    <property type="match status" value="1"/>
</dbReference>
<dbReference type="InterPro" id="IPR016181">
    <property type="entry name" value="Acyl_CoA_acyltransferase"/>
</dbReference>
<dbReference type="SUPFAM" id="SSF55729">
    <property type="entry name" value="Acyl-CoA N-acyltransferases (Nat)"/>
    <property type="match status" value="1"/>
</dbReference>
<name>A0A511XN42_9PROT</name>
<protein>
    <recommendedName>
        <fullName evidence="1">N-acetyltransferase domain-containing protein</fullName>
    </recommendedName>
</protein>
<dbReference type="EMBL" id="BJYG01000040">
    <property type="protein sequence ID" value="GEN64364.1"/>
    <property type="molecule type" value="Genomic_DNA"/>
</dbReference>
<reference evidence="2 3" key="1">
    <citation type="submission" date="2019-07" db="EMBL/GenBank/DDBJ databases">
        <title>Whole genome shotgun sequence of Acetobacter oeni NBRC 105207.</title>
        <authorList>
            <person name="Hosoyama A."/>
            <person name="Uohara A."/>
            <person name="Ohji S."/>
            <person name="Ichikawa N."/>
        </authorList>
    </citation>
    <scope>NUCLEOTIDE SEQUENCE [LARGE SCALE GENOMIC DNA]</scope>
    <source>
        <strain evidence="2 3">NBRC 105207</strain>
    </source>
</reference>
<evidence type="ECO:0000259" key="1">
    <source>
        <dbReference type="PROSITE" id="PS51729"/>
    </source>
</evidence>
<sequence length="95" mass="10680">MQIKDKPIIDNRAARRFELHTERHVAWLDYERGKGTLDILHTDVPSVLSGQGIGTALVRHAIKVAREEHRTLLSHCSFSTVYMQKHGLLPAARGG</sequence>